<feature type="transmembrane region" description="Helical" evidence="1">
    <location>
        <begin position="38"/>
        <end position="60"/>
    </location>
</feature>
<gene>
    <name evidence="2" type="ORF">SAMN05421663_102389</name>
</gene>
<dbReference type="Proteomes" id="UP000198666">
    <property type="component" value="Unassembled WGS sequence"/>
</dbReference>
<dbReference type="OrthoDB" id="2965428at2"/>
<evidence type="ECO:0000313" key="3">
    <source>
        <dbReference type="Proteomes" id="UP000198666"/>
    </source>
</evidence>
<keyword evidence="1" id="KW-0472">Membrane</keyword>
<dbReference type="STRING" id="361279.SAMN05421663_102389"/>
<organism evidence="2 3">
    <name type="scientific">Terribacillus halophilus</name>
    <dbReference type="NCBI Taxonomy" id="361279"/>
    <lineage>
        <taxon>Bacteria</taxon>
        <taxon>Bacillati</taxon>
        <taxon>Bacillota</taxon>
        <taxon>Bacilli</taxon>
        <taxon>Bacillales</taxon>
        <taxon>Bacillaceae</taxon>
        <taxon>Terribacillus</taxon>
    </lineage>
</organism>
<feature type="transmembrane region" description="Helical" evidence="1">
    <location>
        <begin position="72"/>
        <end position="91"/>
    </location>
</feature>
<accession>A0A1G6LH06</accession>
<evidence type="ECO:0000256" key="1">
    <source>
        <dbReference type="SAM" id="Phobius"/>
    </source>
</evidence>
<name>A0A1G6LH06_9BACI</name>
<dbReference type="AlphaFoldDB" id="A0A1G6LH06"/>
<keyword evidence="1" id="KW-1133">Transmembrane helix</keyword>
<evidence type="ECO:0000313" key="2">
    <source>
        <dbReference type="EMBL" id="SDC42712.1"/>
    </source>
</evidence>
<feature type="transmembrane region" description="Helical" evidence="1">
    <location>
        <begin position="97"/>
        <end position="122"/>
    </location>
</feature>
<proteinExistence type="predicted"/>
<protein>
    <submittedName>
        <fullName evidence="2">Uncharacterized protein</fullName>
    </submittedName>
</protein>
<dbReference type="RefSeq" id="WP_093726209.1">
    <property type="nucleotide sequence ID" value="NZ_FMZB01000002.1"/>
</dbReference>
<reference evidence="3" key="1">
    <citation type="submission" date="2016-10" db="EMBL/GenBank/DDBJ databases">
        <authorList>
            <person name="Varghese N."/>
            <person name="Submissions S."/>
        </authorList>
    </citation>
    <scope>NUCLEOTIDE SEQUENCE [LARGE SCALE GENOMIC DNA]</scope>
    <source>
        <strain evidence="3">DSM 21620</strain>
    </source>
</reference>
<keyword evidence="1" id="KW-0812">Transmembrane</keyword>
<sequence>MRLKHKFGAGFLLISLFSLFVGLNGFLAENQEIGVGGALIFAMYMSPFVFIYGIFISWLISTKITPVDLGSSGLYVALHGIGGLPFSVVALPSPVPATLLFTAGLGAFLAILFALIELALIYVTEKGRLGWLVLYVPLPFYLTVFIIGQIQSVPAPTDEVVLDDPGYSAREAVIFVTERHGQGENGGFPEETGKVEQWDMFGERFTRETVIEAVPGEKETYYVTLMEKNLDRREVYKTTYLTKENELILHNRVSEEQEG</sequence>
<feature type="transmembrane region" description="Helical" evidence="1">
    <location>
        <begin position="129"/>
        <end position="148"/>
    </location>
</feature>
<keyword evidence="3" id="KW-1185">Reference proteome</keyword>
<dbReference type="EMBL" id="FMZB01000002">
    <property type="protein sequence ID" value="SDC42712.1"/>
    <property type="molecule type" value="Genomic_DNA"/>
</dbReference>